<evidence type="ECO:0000256" key="2">
    <source>
        <dbReference type="ARBA" id="ARBA00023125"/>
    </source>
</evidence>
<dbReference type="InterPro" id="IPR050397">
    <property type="entry name" value="Env_Response_Regulators"/>
</dbReference>
<evidence type="ECO:0000256" key="1">
    <source>
        <dbReference type="ARBA" id="ARBA00023015"/>
    </source>
</evidence>
<reference evidence="5 6" key="1">
    <citation type="submission" date="2016-12" db="EMBL/GenBank/DDBJ databases">
        <authorList>
            <person name="Song W.-J."/>
            <person name="Kurnit D.M."/>
        </authorList>
    </citation>
    <scope>NUCLEOTIDE SEQUENCE [LARGE SCALE GENOMIC DNA]</scope>
    <source>
        <strain evidence="5 6">IMCC3135</strain>
    </source>
</reference>
<dbReference type="Gene3D" id="2.60.120.10">
    <property type="entry name" value="Jelly Rolls"/>
    <property type="match status" value="1"/>
</dbReference>
<dbReference type="SUPFAM" id="SSF51206">
    <property type="entry name" value="cAMP-binding domain-like"/>
    <property type="match status" value="1"/>
</dbReference>
<proteinExistence type="predicted"/>
<protein>
    <recommendedName>
        <fullName evidence="4">HTH crp-type domain-containing protein</fullName>
    </recommendedName>
</protein>
<dbReference type="InterPro" id="IPR036390">
    <property type="entry name" value="WH_DNA-bd_sf"/>
</dbReference>
<evidence type="ECO:0000313" key="6">
    <source>
        <dbReference type="Proteomes" id="UP000250079"/>
    </source>
</evidence>
<name>A0A2Z2NQY1_9GAMM</name>
<dbReference type="GO" id="GO:0005829">
    <property type="term" value="C:cytosol"/>
    <property type="evidence" value="ECO:0007669"/>
    <property type="project" value="TreeGrafter"/>
</dbReference>
<gene>
    <name evidence="5" type="ORF">IMCC3135_17800</name>
</gene>
<dbReference type="InterPro" id="IPR014710">
    <property type="entry name" value="RmlC-like_jellyroll"/>
</dbReference>
<dbReference type="GO" id="GO:0003700">
    <property type="term" value="F:DNA-binding transcription factor activity"/>
    <property type="evidence" value="ECO:0007669"/>
    <property type="project" value="TreeGrafter"/>
</dbReference>
<keyword evidence="2" id="KW-0238">DNA-binding</keyword>
<dbReference type="OrthoDB" id="8969464at2"/>
<organism evidence="5 6">
    <name type="scientific">Granulosicoccus antarcticus IMCC3135</name>
    <dbReference type="NCBI Taxonomy" id="1192854"/>
    <lineage>
        <taxon>Bacteria</taxon>
        <taxon>Pseudomonadati</taxon>
        <taxon>Pseudomonadota</taxon>
        <taxon>Gammaproteobacteria</taxon>
        <taxon>Chromatiales</taxon>
        <taxon>Granulosicoccaceae</taxon>
        <taxon>Granulosicoccus</taxon>
    </lineage>
</organism>
<dbReference type="RefSeq" id="WP_088918787.1">
    <property type="nucleotide sequence ID" value="NZ_CP018632.1"/>
</dbReference>
<keyword evidence="1" id="KW-0805">Transcription regulation</keyword>
<feature type="domain" description="HTH crp-type" evidence="4">
    <location>
        <begin position="147"/>
        <end position="212"/>
    </location>
</feature>
<accession>A0A2Z2NQY1</accession>
<evidence type="ECO:0000313" key="5">
    <source>
        <dbReference type="EMBL" id="ASJ73639.1"/>
    </source>
</evidence>
<dbReference type="GO" id="GO:0003677">
    <property type="term" value="F:DNA binding"/>
    <property type="evidence" value="ECO:0007669"/>
    <property type="project" value="UniProtKB-KW"/>
</dbReference>
<sequence>MTDAQNHLIERLPRKDGLHLLSLCEPIDLVFAEVLCEPGERTRYVYFPVGGFISLLTQIDGKAALEVGMVGREGMLGIQLAMGVSTTPLHALVQGAGSAWRIGAGVFVHELAQSGALRTSLNRYAYVLMRQLATSAACLRYHEIGPRLARWLLMSQDRAHADRFRVTQEFLSYMLGVRRVGVTRAASELQRAGHIRYRRGVLTVLDRVGLEAAACDCYAADRRSYVEVLQLPA</sequence>
<keyword evidence="3" id="KW-0804">Transcription</keyword>
<dbReference type="PANTHER" id="PTHR24567">
    <property type="entry name" value="CRP FAMILY TRANSCRIPTIONAL REGULATORY PROTEIN"/>
    <property type="match status" value="1"/>
</dbReference>
<dbReference type="Pfam" id="PF13545">
    <property type="entry name" value="HTH_Crp_2"/>
    <property type="match status" value="1"/>
</dbReference>
<dbReference type="InterPro" id="IPR018490">
    <property type="entry name" value="cNMP-bd_dom_sf"/>
</dbReference>
<dbReference type="Proteomes" id="UP000250079">
    <property type="component" value="Chromosome"/>
</dbReference>
<dbReference type="KEGG" id="gai:IMCC3135_17800"/>
<dbReference type="PANTHER" id="PTHR24567:SF74">
    <property type="entry name" value="HTH-TYPE TRANSCRIPTIONAL REGULATOR ARCR"/>
    <property type="match status" value="1"/>
</dbReference>
<dbReference type="EMBL" id="CP018632">
    <property type="protein sequence ID" value="ASJ73639.1"/>
    <property type="molecule type" value="Genomic_DNA"/>
</dbReference>
<dbReference type="InterPro" id="IPR012318">
    <property type="entry name" value="HTH_CRP"/>
</dbReference>
<keyword evidence="6" id="KW-1185">Reference proteome</keyword>
<evidence type="ECO:0000256" key="3">
    <source>
        <dbReference type="ARBA" id="ARBA00023163"/>
    </source>
</evidence>
<evidence type="ECO:0000259" key="4">
    <source>
        <dbReference type="Pfam" id="PF13545"/>
    </source>
</evidence>
<dbReference type="AlphaFoldDB" id="A0A2Z2NQY1"/>
<dbReference type="SUPFAM" id="SSF46785">
    <property type="entry name" value="Winged helix' DNA-binding domain"/>
    <property type="match status" value="1"/>
</dbReference>